<name>A0ABQ5YRF6_9BURK</name>
<proteinExistence type="inferred from homology"/>
<dbReference type="EMBL" id="BSOJ01000028">
    <property type="protein sequence ID" value="GLR27215.1"/>
    <property type="molecule type" value="Genomic_DNA"/>
</dbReference>
<comment type="catalytic activity">
    <reaction evidence="6 7">
        <text>(2S)-2-hydroxy-3-oxobutyl phosphate + 5-amino-6-(D-ribitylamino)uracil = 6,7-dimethyl-8-(1-D-ribityl)lumazine + phosphate + 2 H2O + H(+)</text>
        <dbReference type="Rhea" id="RHEA:26152"/>
        <dbReference type="ChEBI" id="CHEBI:15377"/>
        <dbReference type="ChEBI" id="CHEBI:15378"/>
        <dbReference type="ChEBI" id="CHEBI:15934"/>
        <dbReference type="ChEBI" id="CHEBI:43474"/>
        <dbReference type="ChEBI" id="CHEBI:58201"/>
        <dbReference type="ChEBI" id="CHEBI:58830"/>
        <dbReference type="EC" id="2.5.1.78"/>
    </reaction>
</comment>
<feature type="binding site" evidence="7">
    <location>
        <begin position="60"/>
        <end position="62"/>
    </location>
    <ligand>
        <name>5-amino-6-(D-ribitylamino)uracil</name>
        <dbReference type="ChEBI" id="CHEBI:15934"/>
    </ligand>
</feature>
<evidence type="ECO:0000256" key="4">
    <source>
        <dbReference type="ARBA" id="ARBA00022619"/>
    </source>
</evidence>
<evidence type="ECO:0000313" key="9">
    <source>
        <dbReference type="Proteomes" id="UP001156664"/>
    </source>
</evidence>
<dbReference type="Gene3D" id="3.40.50.960">
    <property type="entry name" value="Lumazine/riboflavin synthase"/>
    <property type="match status" value="1"/>
</dbReference>
<comment type="caution">
    <text evidence="8">The sequence shown here is derived from an EMBL/GenBank/DDBJ whole genome shotgun (WGS) entry which is preliminary data.</text>
</comment>
<dbReference type="PANTHER" id="PTHR21058:SF0">
    <property type="entry name" value="6,7-DIMETHYL-8-RIBITYLLUMAZINE SYNTHASE"/>
    <property type="match status" value="1"/>
</dbReference>
<comment type="pathway">
    <text evidence="1 7">Cofactor biosynthesis; riboflavin biosynthesis; riboflavin from 2-hydroxy-3-oxobutyl phosphate and 5-amino-6-(D-ribitylamino)uracil: step 1/2.</text>
</comment>
<reference evidence="9" key="1">
    <citation type="journal article" date="2019" name="Int. J. Syst. Evol. Microbiol.">
        <title>The Global Catalogue of Microorganisms (GCM) 10K type strain sequencing project: providing services to taxonomists for standard genome sequencing and annotation.</title>
        <authorList>
            <consortium name="The Broad Institute Genomics Platform"/>
            <consortium name="The Broad Institute Genome Sequencing Center for Infectious Disease"/>
            <person name="Wu L."/>
            <person name="Ma J."/>
        </authorList>
    </citation>
    <scope>NUCLEOTIDE SEQUENCE [LARGE SCALE GENOMIC DNA]</scope>
    <source>
        <strain evidence="9">NBRC 105857</strain>
    </source>
</reference>
<dbReference type="InterPro" id="IPR034964">
    <property type="entry name" value="LS"/>
</dbReference>
<dbReference type="InterPro" id="IPR002180">
    <property type="entry name" value="LS/RS"/>
</dbReference>
<evidence type="ECO:0000256" key="2">
    <source>
        <dbReference type="ARBA" id="ARBA00007424"/>
    </source>
</evidence>
<dbReference type="Pfam" id="PF00885">
    <property type="entry name" value="DMRL_synthase"/>
    <property type="match status" value="1"/>
</dbReference>
<evidence type="ECO:0000256" key="6">
    <source>
        <dbReference type="ARBA" id="ARBA00048785"/>
    </source>
</evidence>
<comment type="similarity">
    <text evidence="2 7">Belongs to the DMRL synthase family.</text>
</comment>
<feature type="binding site" evidence="7">
    <location>
        <position position="117"/>
    </location>
    <ligand>
        <name>5-amino-6-(D-ribitylamino)uracil</name>
        <dbReference type="ChEBI" id="CHEBI:15934"/>
    </ligand>
</feature>
<feature type="binding site" evidence="7">
    <location>
        <begin position="89"/>
        <end position="90"/>
    </location>
    <ligand>
        <name>(2S)-2-hydroxy-3-oxobutyl phosphate</name>
        <dbReference type="ChEBI" id="CHEBI:58830"/>
    </ligand>
</feature>
<keyword evidence="9" id="KW-1185">Reference proteome</keyword>
<dbReference type="NCBIfam" id="TIGR00114">
    <property type="entry name" value="lumazine-synth"/>
    <property type="match status" value="1"/>
</dbReference>
<feature type="binding site" evidence="7">
    <location>
        <position position="26"/>
    </location>
    <ligand>
        <name>5-amino-6-(D-ribitylamino)uracil</name>
        <dbReference type="ChEBI" id="CHEBI:15934"/>
    </ligand>
</feature>
<evidence type="ECO:0000256" key="3">
    <source>
        <dbReference type="ARBA" id="ARBA00012664"/>
    </source>
</evidence>
<protein>
    <recommendedName>
        <fullName evidence="3 7">6,7-dimethyl-8-ribityllumazine synthase</fullName>
        <shortName evidence="7">DMRL synthase</shortName>
        <shortName evidence="7">LS</shortName>
        <shortName evidence="7">Lumazine synthase</shortName>
        <ecNumber evidence="3 7">2.5.1.78</ecNumber>
    </recommendedName>
</protein>
<dbReference type="HAMAP" id="MF_00178">
    <property type="entry name" value="Lumazine_synth"/>
    <property type="match status" value="1"/>
</dbReference>
<evidence type="ECO:0000256" key="5">
    <source>
        <dbReference type="ARBA" id="ARBA00022679"/>
    </source>
</evidence>
<evidence type="ECO:0000256" key="1">
    <source>
        <dbReference type="ARBA" id="ARBA00004917"/>
    </source>
</evidence>
<keyword evidence="5 7" id="KW-0808">Transferase</keyword>
<sequence length="169" mass="18365">MSNSPGSVPANLNGDGIRVGVVQARFNEEITNGLWKVCCAELLRLGVQSEDVLHITVPGAMEIPVTLDRLALSGEFDVLIALGAIIKGDTYHFEIVSNESARGVSDVALRHNLPVINMILTTYTEDQAIERIEDKGVDAARGAVEMGNLMMAMDDNLPLEDELEEEDDE</sequence>
<dbReference type="CDD" id="cd09209">
    <property type="entry name" value="Lumazine_synthase-I"/>
    <property type="match status" value="1"/>
</dbReference>
<dbReference type="SUPFAM" id="SSF52121">
    <property type="entry name" value="Lumazine synthase"/>
    <property type="match status" value="1"/>
</dbReference>
<organism evidence="8 9">
    <name type="scientific">Limnobacter litoralis</name>
    <dbReference type="NCBI Taxonomy" id="481366"/>
    <lineage>
        <taxon>Bacteria</taxon>
        <taxon>Pseudomonadati</taxon>
        <taxon>Pseudomonadota</taxon>
        <taxon>Betaproteobacteria</taxon>
        <taxon>Burkholderiales</taxon>
        <taxon>Burkholderiaceae</taxon>
        <taxon>Limnobacter</taxon>
    </lineage>
</organism>
<dbReference type="EC" id="2.5.1.78" evidence="3 7"/>
<keyword evidence="4 7" id="KW-0686">Riboflavin biosynthesis</keyword>
<evidence type="ECO:0000256" key="7">
    <source>
        <dbReference type="HAMAP-Rule" id="MF_00178"/>
    </source>
</evidence>
<dbReference type="InterPro" id="IPR036467">
    <property type="entry name" value="LS/RS_sf"/>
</dbReference>
<gene>
    <name evidence="7 8" type="primary">ribH</name>
    <name evidence="8" type="ORF">GCM10007875_23060</name>
</gene>
<comment type="function">
    <text evidence="7">Catalyzes the formation of 6,7-dimethyl-8-ribityllumazine by condensation of 5-amino-6-(D-ribitylamino)uracil with 3,4-dihydroxy-2-butanone 4-phosphate. This is the penultimate step in the biosynthesis of riboflavin.</text>
</comment>
<feature type="binding site" evidence="7">
    <location>
        <position position="131"/>
    </location>
    <ligand>
        <name>(2S)-2-hydroxy-3-oxobutyl phosphate</name>
        <dbReference type="ChEBI" id="CHEBI:58830"/>
    </ligand>
</feature>
<dbReference type="Proteomes" id="UP001156664">
    <property type="component" value="Unassembled WGS sequence"/>
</dbReference>
<accession>A0ABQ5YRF6</accession>
<dbReference type="PANTHER" id="PTHR21058">
    <property type="entry name" value="6,7-DIMETHYL-8-RIBITYLLUMAZINE SYNTHASE DMRL SYNTHASE LUMAZINE SYNTHASE"/>
    <property type="match status" value="1"/>
</dbReference>
<dbReference type="RefSeq" id="WP_284281951.1">
    <property type="nucleotide sequence ID" value="NZ_BSOJ01000028.1"/>
</dbReference>
<feature type="binding site" evidence="7">
    <location>
        <begin position="84"/>
        <end position="86"/>
    </location>
    <ligand>
        <name>5-amino-6-(D-ribitylamino)uracil</name>
        <dbReference type="ChEBI" id="CHEBI:15934"/>
    </ligand>
</feature>
<feature type="active site" description="Proton donor" evidence="7">
    <location>
        <position position="92"/>
    </location>
</feature>
<evidence type="ECO:0000313" key="8">
    <source>
        <dbReference type="EMBL" id="GLR27215.1"/>
    </source>
</evidence>